<dbReference type="EnsemblPlants" id="Kaladp0095s0730.1.v1.1">
    <property type="protein sequence ID" value="Kaladp0095s0730.1.v1.1.CDS.1"/>
    <property type="gene ID" value="Kaladp0095s0730.v1.1"/>
</dbReference>
<sequence>MVSSSSAENWRCSTRGLSWLHHLRRHDFPDLPLMWRLIKDQLLAPCFSTRRVRTRSSSALHGPLICSDLGHVLGVVLPTLLPAEMEASEVEESDEEVEHECRRIAAASMADFERRKNK</sequence>
<dbReference type="AlphaFoldDB" id="A0A7N0V127"/>
<proteinExistence type="predicted"/>
<accession>A0A7N0V127</accession>
<protein>
    <submittedName>
        <fullName evidence="1">Uncharacterized protein</fullName>
    </submittedName>
</protein>
<keyword evidence="2" id="KW-1185">Reference proteome</keyword>
<dbReference type="OMA" id="EHECRRI"/>
<organism evidence="1 2">
    <name type="scientific">Kalanchoe fedtschenkoi</name>
    <name type="common">Lavender scallops</name>
    <name type="synonym">South American air plant</name>
    <dbReference type="NCBI Taxonomy" id="63787"/>
    <lineage>
        <taxon>Eukaryota</taxon>
        <taxon>Viridiplantae</taxon>
        <taxon>Streptophyta</taxon>
        <taxon>Embryophyta</taxon>
        <taxon>Tracheophyta</taxon>
        <taxon>Spermatophyta</taxon>
        <taxon>Magnoliopsida</taxon>
        <taxon>eudicotyledons</taxon>
        <taxon>Gunneridae</taxon>
        <taxon>Pentapetalae</taxon>
        <taxon>Saxifragales</taxon>
        <taxon>Crassulaceae</taxon>
        <taxon>Kalanchoe</taxon>
    </lineage>
</organism>
<evidence type="ECO:0000313" key="1">
    <source>
        <dbReference type="EnsemblPlants" id="Kaladp0095s0730.1.v1.1.CDS.1"/>
    </source>
</evidence>
<dbReference type="Proteomes" id="UP000594263">
    <property type="component" value="Unplaced"/>
</dbReference>
<evidence type="ECO:0000313" key="2">
    <source>
        <dbReference type="Proteomes" id="UP000594263"/>
    </source>
</evidence>
<reference evidence="1" key="1">
    <citation type="submission" date="2021-01" db="UniProtKB">
        <authorList>
            <consortium name="EnsemblPlants"/>
        </authorList>
    </citation>
    <scope>IDENTIFICATION</scope>
</reference>
<dbReference type="Gramene" id="Kaladp0095s0730.1.v1.1">
    <property type="protein sequence ID" value="Kaladp0095s0730.1.v1.1.CDS.1"/>
    <property type="gene ID" value="Kaladp0095s0730.v1.1"/>
</dbReference>
<name>A0A7N0V127_KALFE</name>